<gene>
    <name evidence="1" type="ORF">LIER_37242</name>
</gene>
<keyword evidence="2" id="KW-1185">Reference proteome</keyword>
<comment type="caution">
    <text evidence="1">The sequence shown here is derived from an EMBL/GenBank/DDBJ whole genome shotgun (WGS) entry which is preliminary data.</text>
</comment>
<dbReference type="Proteomes" id="UP001454036">
    <property type="component" value="Unassembled WGS sequence"/>
</dbReference>
<organism evidence="1 2">
    <name type="scientific">Lithospermum erythrorhizon</name>
    <name type="common">Purple gromwell</name>
    <name type="synonym">Lithospermum officinale var. erythrorhizon</name>
    <dbReference type="NCBI Taxonomy" id="34254"/>
    <lineage>
        <taxon>Eukaryota</taxon>
        <taxon>Viridiplantae</taxon>
        <taxon>Streptophyta</taxon>
        <taxon>Embryophyta</taxon>
        <taxon>Tracheophyta</taxon>
        <taxon>Spermatophyta</taxon>
        <taxon>Magnoliopsida</taxon>
        <taxon>eudicotyledons</taxon>
        <taxon>Gunneridae</taxon>
        <taxon>Pentapetalae</taxon>
        <taxon>asterids</taxon>
        <taxon>lamiids</taxon>
        <taxon>Boraginales</taxon>
        <taxon>Boraginaceae</taxon>
        <taxon>Boraginoideae</taxon>
        <taxon>Lithospermeae</taxon>
        <taxon>Lithospermum</taxon>
    </lineage>
</organism>
<evidence type="ECO:0008006" key="3">
    <source>
        <dbReference type="Google" id="ProtNLM"/>
    </source>
</evidence>
<sequence length="136" mass="15189">MEKTVKADENPFAVEESHFADAKYYKKKGKSQHEERPKAPQVLLVPQETTLDLQEGEEDLVQAFKGLTLPLTQPEKVVTTPLKGFMTPKEGPEIEHGTIGPKAYDLLLKAGYDPAKDKAIGQLPPEVINNKHTWVK</sequence>
<dbReference type="AlphaFoldDB" id="A0AAV3PHR9"/>
<reference evidence="1 2" key="1">
    <citation type="submission" date="2024-01" db="EMBL/GenBank/DDBJ databases">
        <title>The complete chloroplast genome sequence of Lithospermum erythrorhizon: insights into the phylogenetic relationship among Boraginaceae species and the maternal lineages of purple gromwells.</title>
        <authorList>
            <person name="Okada T."/>
            <person name="Watanabe K."/>
        </authorList>
    </citation>
    <scope>NUCLEOTIDE SEQUENCE [LARGE SCALE GENOMIC DNA]</scope>
</reference>
<evidence type="ECO:0000313" key="1">
    <source>
        <dbReference type="EMBL" id="GAA0151194.1"/>
    </source>
</evidence>
<protein>
    <recommendedName>
        <fullName evidence="3">G-patch domain-containing protein</fullName>
    </recommendedName>
</protein>
<accession>A0AAV3PHR9</accession>
<evidence type="ECO:0000313" key="2">
    <source>
        <dbReference type="Proteomes" id="UP001454036"/>
    </source>
</evidence>
<name>A0AAV3PHR9_LITER</name>
<dbReference type="EMBL" id="BAABME010017745">
    <property type="protein sequence ID" value="GAA0151194.1"/>
    <property type="molecule type" value="Genomic_DNA"/>
</dbReference>
<proteinExistence type="predicted"/>